<dbReference type="PANTHER" id="PTHR39244:SF5">
    <property type="entry name" value="NATTERIN-3-LIKE"/>
    <property type="match status" value="1"/>
</dbReference>
<dbReference type="PANTHER" id="PTHR39244">
    <property type="entry name" value="NATTERIN-4"/>
    <property type="match status" value="1"/>
</dbReference>
<dbReference type="EMBL" id="JASDAP010000009">
    <property type="protein sequence ID" value="KAK1896423.1"/>
    <property type="molecule type" value="Genomic_DNA"/>
</dbReference>
<gene>
    <name evidence="2" type="ORF">KUDE01_015968</name>
</gene>
<evidence type="ECO:0000313" key="3">
    <source>
        <dbReference type="Proteomes" id="UP001228049"/>
    </source>
</evidence>
<organism evidence="2 3">
    <name type="scientific">Dissostichus eleginoides</name>
    <name type="common">Patagonian toothfish</name>
    <name type="synonym">Dissostichus amissus</name>
    <dbReference type="NCBI Taxonomy" id="100907"/>
    <lineage>
        <taxon>Eukaryota</taxon>
        <taxon>Metazoa</taxon>
        <taxon>Chordata</taxon>
        <taxon>Craniata</taxon>
        <taxon>Vertebrata</taxon>
        <taxon>Euteleostomi</taxon>
        <taxon>Actinopterygii</taxon>
        <taxon>Neopterygii</taxon>
        <taxon>Teleostei</taxon>
        <taxon>Neoteleostei</taxon>
        <taxon>Acanthomorphata</taxon>
        <taxon>Eupercaria</taxon>
        <taxon>Perciformes</taxon>
        <taxon>Notothenioidei</taxon>
        <taxon>Nototheniidae</taxon>
        <taxon>Dissostichus</taxon>
    </lineage>
</organism>
<comment type="caution">
    <text evidence="2">The sequence shown here is derived from an EMBL/GenBank/DDBJ whole genome shotgun (WGS) entry which is preliminary data.</text>
</comment>
<dbReference type="Proteomes" id="UP001228049">
    <property type="component" value="Unassembled WGS sequence"/>
</dbReference>
<dbReference type="Gene3D" id="2.170.15.10">
    <property type="entry name" value="Proaerolysin, chain A, domain 3"/>
    <property type="match status" value="1"/>
</dbReference>
<keyword evidence="3" id="KW-1185">Reference proteome</keyword>
<reference evidence="2" key="1">
    <citation type="submission" date="2023-04" db="EMBL/GenBank/DDBJ databases">
        <title>Chromosome-level genome of Chaenocephalus aceratus.</title>
        <authorList>
            <person name="Park H."/>
        </authorList>
    </citation>
    <scope>NUCLEOTIDE SEQUENCE</scope>
    <source>
        <strain evidence="2">DE</strain>
        <tissue evidence="2">Muscle</tissue>
    </source>
</reference>
<dbReference type="InterPro" id="IPR053237">
    <property type="entry name" value="Natterin_C"/>
</dbReference>
<keyword evidence="1" id="KW-0732">Signal</keyword>
<name>A0AAD9C8I2_DISEL</name>
<sequence>MKLSVLLLLALPALSSASSPLETMNNTERRNVSFMNSDPIGSPEITANRSMLTDLLHLTATKLRQKRQVQSASSVSVDGSNLEWVTWNNLLPNFAVSIYNKDFDRTDYVCKYKCEAGFYSPSQGPYCHYSTAIKVDPGSPFALLVNNNSFEILEWKEDSRGSVPKSSVKTCPGGDIYIGMNKYGLGKVATKDKVFYLPWKGKVFKYSEYQVLAINEDIISQEIYYVRYNTDESKVVPYPQEIIRKTSISNSECRSVVKKDTLSKTYELEQRWDHPISVKAGVKTIIKAGIPFIDEAGIEISAEVTYQHTWGNAVTEMITDTVSLEITAPPNHSCIVNMLRYKVKVDIPFTALLSRTYANGEIHTTSITGTYDSVQVAEVRAVVDRCDPLENSKPCP</sequence>
<proteinExistence type="predicted"/>
<evidence type="ECO:0000256" key="1">
    <source>
        <dbReference type="SAM" id="SignalP"/>
    </source>
</evidence>
<dbReference type="AlphaFoldDB" id="A0AAD9C8I2"/>
<evidence type="ECO:0000313" key="2">
    <source>
        <dbReference type="EMBL" id="KAK1896423.1"/>
    </source>
</evidence>
<accession>A0AAD9C8I2</accession>
<dbReference type="SUPFAM" id="SSF56973">
    <property type="entry name" value="Aerolisin/ETX pore-forming domain"/>
    <property type="match status" value="1"/>
</dbReference>
<feature type="signal peptide" evidence="1">
    <location>
        <begin position="1"/>
        <end position="17"/>
    </location>
</feature>
<feature type="chain" id="PRO_5041976084" evidence="1">
    <location>
        <begin position="18"/>
        <end position="396"/>
    </location>
</feature>
<dbReference type="CDD" id="cd20220">
    <property type="entry name" value="PFM_natterin-3-like"/>
    <property type="match status" value="1"/>
</dbReference>
<protein>
    <submittedName>
        <fullName evidence="2">Natterin-4</fullName>
    </submittedName>
</protein>